<proteinExistence type="predicted"/>
<dbReference type="PANTHER" id="PTHR46844:SF1">
    <property type="entry name" value="SLR5058 PROTEIN"/>
    <property type="match status" value="1"/>
</dbReference>
<dbReference type="InterPro" id="IPR027417">
    <property type="entry name" value="P-loop_NTPase"/>
</dbReference>
<evidence type="ECO:0000313" key="5">
    <source>
        <dbReference type="Proteomes" id="UP000470951"/>
    </source>
</evidence>
<gene>
    <name evidence="4" type="ORF">G3I58_20650</name>
</gene>
<accession>A0A7K3RDT6</accession>
<dbReference type="PROSITE" id="PS50837">
    <property type="entry name" value="NACHT"/>
    <property type="match status" value="1"/>
</dbReference>
<comment type="caution">
    <text evidence="4">The sequence shown here is derived from an EMBL/GenBank/DDBJ whole genome shotgun (WGS) entry which is preliminary data.</text>
</comment>
<dbReference type="EMBL" id="JAAGMS010000225">
    <property type="protein sequence ID" value="NEC00364.1"/>
    <property type="molecule type" value="Genomic_DNA"/>
</dbReference>
<feature type="domain" description="NACHT" evidence="3">
    <location>
        <begin position="299"/>
        <end position="636"/>
    </location>
</feature>
<keyword evidence="1" id="KW-0547">Nucleotide-binding</keyword>
<evidence type="ECO:0000256" key="2">
    <source>
        <dbReference type="ARBA" id="ARBA00022840"/>
    </source>
</evidence>
<dbReference type="GO" id="GO:0005524">
    <property type="term" value="F:ATP binding"/>
    <property type="evidence" value="ECO:0007669"/>
    <property type="project" value="UniProtKB-KW"/>
</dbReference>
<name>A0A7K3RDT6_STRAQ</name>
<evidence type="ECO:0000313" key="4">
    <source>
        <dbReference type="EMBL" id="NEC00364.1"/>
    </source>
</evidence>
<organism evidence="4 5">
    <name type="scientific">Streptomyces anulatus</name>
    <name type="common">Streptomyces chrysomallus</name>
    <dbReference type="NCBI Taxonomy" id="1892"/>
    <lineage>
        <taxon>Bacteria</taxon>
        <taxon>Bacillati</taxon>
        <taxon>Actinomycetota</taxon>
        <taxon>Actinomycetes</taxon>
        <taxon>Kitasatosporales</taxon>
        <taxon>Streptomycetaceae</taxon>
        <taxon>Streptomyces</taxon>
    </lineage>
</organism>
<dbReference type="RefSeq" id="WP_164222115.1">
    <property type="nucleotide sequence ID" value="NZ_JAAGMS010000225.1"/>
</dbReference>
<dbReference type="InterPro" id="IPR009003">
    <property type="entry name" value="Peptidase_S1_PA"/>
</dbReference>
<dbReference type="AlphaFoldDB" id="A0A7K3RDT6"/>
<dbReference type="InterPro" id="IPR032675">
    <property type="entry name" value="LRR_dom_sf"/>
</dbReference>
<dbReference type="SUPFAM" id="SSF50494">
    <property type="entry name" value="Trypsin-like serine proteases"/>
    <property type="match status" value="1"/>
</dbReference>
<dbReference type="Gene3D" id="3.80.10.10">
    <property type="entry name" value="Ribonuclease Inhibitor"/>
    <property type="match status" value="1"/>
</dbReference>
<dbReference type="Pfam" id="PF05729">
    <property type="entry name" value="NACHT"/>
    <property type="match status" value="1"/>
</dbReference>
<dbReference type="Gene3D" id="2.40.10.10">
    <property type="entry name" value="Trypsin-like serine proteases"/>
    <property type="match status" value="1"/>
</dbReference>
<dbReference type="Gene3D" id="3.40.50.300">
    <property type="entry name" value="P-loop containing nucleotide triphosphate hydrolases"/>
    <property type="match status" value="1"/>
</dbReference>
<evidence type="ECO:0000259" key="3">
    <source>
        <dbReference type="PROSITE" id="PS50837"/>
    </source>
</evidence>
<reference evidence="4 5" key="1">
    <citation type="submission" date="2020-01" db="EMBL/GenBank/DDBJ databases">
        <title>Insect and environment-associated Actinomycetes.</title>
        <authorList>
            <person name="Currrie C."/>
            <person name="Chevrette M."/>
            <person name="Carlson C."/>
            <person name="Stubbendieck R."/>
            <person name="Wendt-Pienkowski E."/>
        </authorList>
    </citation>
    <scope>NUCLEOTIDE SEQUENCE [LARGE SCALE GENOMIC DNA]</scope>
    <source>
        <strain evidence="4 5">SID7903</strain>
    </source>
</reference>
<dbReference type="SUPFAM" id="SSF52058">
    <property type="entry name" value="L domain-like"/>
    <property type="match status" value="1"/>
</dbReference>
<dbReference type="Proteomes" id="UP000470951">
    <property type="component" value="Unassembled WGS sequence"/>
</dbReference>
<dbReference type="PANTHER" id="PTHR46844">
    <property type="entry name" value="SLR5058 PROTEIN"/>
    <property type="match status" value="1"/>
</dbReference>
<dbReference type="Pfam" id="PF13365">
    <property type="entry name" value="Trypsin_2"/>
    <property type="match status" value="1"/>
</dbReference>
<dbReference type="SUPFAM" id="SSF52540">
    <property type="entry name" value="P-loop containing nucleoside triphosphate hydrolases"/>
    <property type="match status" value="1"/>
</dbReference>
<evidence type="ECO:0000256" key="1">
    <source>
        <dbReference type="ARBA" id="ARBA00022741"/>
    </source>
</evidence>
<dbReference type="InterPro" id="IPR043504">
    <property type="entry name" value="Peptidase_S1_PA_chymotrypsin"/>
</dbReference>
<sequence length="1097" mass="120005">MSTTSPSGTHPSDRTVVVSGVLQGSGVLLTDLLILTCAHVVKTGTVHVAHPDSPDRARATVAWIDYRLDVALLQAIEPVWPVPPVRLGVVDTRQAIPGCEITGFPRVQRYGRDQRLEADQYTATVLPTAGRVRDLLVCDLDGPPAARPDDEPAALSGLSGGPVFMGDVLLGVARQVPRQRDGRRVECVPLAPVLAAKPFRLVYQRTGIDLRQELVHGSFPRDLRYEAEYAQALGVAYRRTKIFGLDELSRHDAEWDLDTAYLSLEAQAQTQDRTARHRGVAEAAPPLPQRIDALLADRPRVLLRGEAGAGKTTLLWWLAAHASDRTLSDALAPLNGLIPFVVPLRTLRARGGRFPGPAELSGAAGLVIDAAPEGWAGRVLASGRALLLVDGLDEVPPEEREQAHSWLAQLLDRYPDTRCVATVRPLAVEPDWLRSEGFGELRLLPMRNEDIQAFVASWHRAARLSEEDDADRLDELRRDLSRQFDQNPTLGDLARTPLLCAVICALHRRRDGFLPETRWQLYRSALELLLGHRDRRRRIGNPEGIELDVEESTQLLQRIAVWLVREGQSEFTRGQALRQLGRALAGMDRVRAQGPPERILTHLLNRSGLLQERADATYQFIHRTFQDYLAAKELVEDDHLNELLRHADEEPWQDVVLLAAGHCGRRELAVLVEGLLDAGLTHEEGTIDRTGLHVLAALCAQHAAWLDGGVRERVRAGTAALFPPADGDQVDVLAGLGEAALEFLPAPGRRRPGDHGVEHVADLIAAIGGAAAVPYAASWLLAHHDLGMRFAYEWESFPPEEYAIEVLARCDLAAVFLIVSDRRRLAALRHLPDLQYLRLEVDAPDAEIRAALEGKRPVHLVLDGIASLTDLSCLLPVAPTLRYLKIDNCPGLRDLAALRELTSLTTLCLDLSGLPTTHEAIAADLPAALGSLELTGLAADRLSDIVPHPPVEDLALMARRPLVLDALDAWPSLAALEVSELNDWNEALTALAAFPQIIELTFHAFPWQNPPTDAPALPAIEELRLQAPRDGRVLDVVRPLFPGVTHLTLDVSEHAGGLDLSAVGDWPDLAVTVTGREHITVAGAEGLGERLTVGPYL</sequence>
<protein>
    <submittedName>
        <fullName evidence="4">NACHT domain-containing protein</fullName>
    </submittedName>
</protein>
<keyword evidence="2" id="KW-0067">ATP-binding</keyword>
<dbReference type="InterPro" id="IPR007111">
    <property type="entry name" value="NACHT_NTPase"/>
</dbReference>